<evidence type="ECO:0000313" key="1">
    <source>
        <dbReference type="EMBL" id="KAG2809969.1"/>
    </source>
</evidence>
<name>A0A8T0Y667_9STRA</name>
<evidence type="ECO:0000313" key="2">
    <source>
        <dbReference type="Proteomes" id="UP000735874"/>
    </source>
</evidence>
<protein>
    <submittedName>
        <fullName evidence="1">Uncharacterized protein</fullName>
    </submittedName>
</protein>
<feature type="non-terminal residue" evidence="1">
    <location>
        <position position="1"/>
    </location>
</feature>
<reference evidence="1" key="1">
    <citation type="submission" date="2018-10" db="EMBL/GenBank/DDBJ databases">
        <title>Effector identification in a new, highly contiguous assembly of the strawberry crown rot pathogen Phytophthora cactorum.</title>
        <authorList>
            <person name="Armitage A.D."/>
            <person name="Nellist C.F."/>
            <person name="Bates H."/>
            <person name="Vickerstaff R.J."/>
            <person name="Harrison R.J."/>
        </authorList>
    </citation>
    <scope>NUCLEOTIDE SEQUENCE</scope>
    <source>
        <strain evidence="1">15-7</strain>
    </source>
</reference>
<sequence length="29" mass="3153">RKAQRRHAAVDHEHSDGSLKLETVVAAAV</sequence>
<accession>A0A8T0Y667</accession>
<comment type="caution">
    <text evidence="1">The sequence shown here is derived from an EMBL/GenBank/DDBJ whole genome shotgun (WGS) entry which is preliminary data.</text>
</comment>
<proteinExistence type="predicted"/>
<dbReference type="AlphaFoldDB" id="A0A8T0Y667"/>
<gene>
    <name evidence="1" type="ORF">PC113_g23816</name>
</gene>
<dbReference type="EMBL" id="RCMG01002452">
    <property type="protein sequence ID" value="KAG2809969.1"/>
    <property type="molecule type" value="Genomic_DNA"/>
</dbReference>
<organism evidence="1 2">
    <name type="scientific">Phytophthora cactorum</name>
    <dbReference type="NCBI Taxonomy" id="29920"/>
    <lineage>
        <taxon>Eukaryota</taxon>
        <taxon>Sar</taxon>
        <taxon>Stramenopiles</taxon>
        <taxon>Oomycota</taxon>
        <taxon>Peronosporomycetes</taxon>
        <taxon>Peronosporales</taxon>
        <taxon>Peronosporaceae</taxon>
        <taxon>Phytophthora</taxon>
    </lineage>
</organism>
<dbReference type="Proteomes" id="UP000735874">
    <property type="component" value="Unassembled WGS sequence"/>
</dbReference>